<dbReference type="Proteomes" id="UP000738359">
    <property type="component" value="Unassembled WGS sequence"/>
</dbReference>
<keyword evidence="6" id="KW-0862">Zinc</keyword>
<dbReference type="GO" id="GO:0003697">
    <property type="term" value="F:single-stranded DNA binding"/>
    <property type="evidence" value="ECO:0007669"/>
    <property type="project" value="InterPro"/>
</dbReference>
<feature type="compositionally biased region" description="Basic and acidic residues" evidence="8">
    <location>
        <begin position="1"/>
        <end position="11"/>
    </location>
</feature>
<feature type="compositionally biased region" description="Low complexity" evidence="8">
    <location>
        <begin position="879"/>
        <end position="896"/>
    </location>
</feature>
<feature type="domain" description="Zinc finger Mcm10/DnaG-type" evidence="9">
    <location>
        <begin position="507"/>
        <end position="552"/>
    </location>
</feature>
<sequence length="937" mass="101392">MDRDSEADCSRKRSASPPGLSSSDDGEDLARLEELTRMKARLESRIRAKQLKKLAKPMHDSEDTLHNPFHTAETHTLHGTSEGSSTPAPHTPRRTRTTFSTMPSSSPQDAPNTTPPARASSARTEDVTPPTKRTPLVSPGFRTPSPPPRARHFMSPPSGASSRKRHHSPSPLPRRPAAPIFRTQQGSSTPTRTPVQQPRALSEALMATTPERSIDSKTSMEALDDLDDDFFDSILDVDLDELDRLSHEQPKTEGAEASTITDTLKVSQTVVETTKIPNTAEKVVTDAKAHLTLTDTVIAQREELEATLAAQARPRSTFYTVASGKQTLTAKEITAIGHTLDFDPLSGLRIRDRALPYEALANMTHDLRLIPIADGDSIRENTAQRPMTGVLLDSTSRRRLGKGPAAIKDAKEAVASPRNWIIAGVVGAISKQRTTAKKDNYCLFQLCDLRKSAINVFMFRKVMDEYHGKLRVGDLVVLLEPKVLNQAERSGTVGVEVVHPDCMLIIGVARDFGLCEAVKKNGQDCGKIMDRRGSAYCTYHIMLVSNKQRNQRGSLLVGTSSIYDMEKPQAQARGGPVPRYARGGINPSNPQSAARRLMGDTTKETTYLFDNGGVVSSAMMDTKGSKTSRKDQPDDDLSSFLMNQNNPGGQYLRQAKASKDATMAKDITSPKTPTKSSELFPSEMIRRMGYDPVTGQFVHGSPKRMNDDPEARERSIRLLAERVKSPPGPISPLSDMLGSGRRRTIDVKGTTRVIAQPRTKNKTAVNTSNGKQVSGDVFFGYKGRDTRQGVSGAPGGSKWVDIMGSSDDSSGDSDGGLLSLRQQREKNLQERAALSSSRAVAPVQPSPSAPAPASDAPRGPPSAKDVLANRTRQVSKPIPTTTPAASASVSSASSLAPPTPDTLPQPSIPAAPSASADPSSAIHMDKKQKFVDFSDSE</sequence>
<keyword evidence="4" id="KW-0479">Metal-binding</keyword>
<evidence type="ECO:0000256" key="1">
    <source>
        <dbReference type="ARBA" id="ARBA00004123"/>
    </source>
</evidence>
<feature type="domain" description="MCM10 OB-fold" evidence="10">
    <location>
        <begin position="415"/>
        <end position="503"/>
    </location>
</feature>
<dbReference type="InterPro" id="IPR015408">
    <property type="entry name" value="Znf_Mcm10/DnaG"/>
</dbReference>
<dbReference type="OrthoDB" id="273123at2759"/>
<feature type="compositionally biased region" description="Basic and acidic residues" evidence="8">
    <location>
        <begin position="923"/>
        <end position="937"/>
    </location>
</feature>
<dbReference type="InterPro" id="IPR012340">
    <property type="entry name" value="NA-bd_OB-fold"/>
</dbReference>
<evidence type="ECO:0000313" key="12">
    <source>
        <dbReference type="Proteomes" id="UP000738359"/>
    </source>
</evidence>
<gene>
    <name evidence="11" type="ORF">BGZ70_009889</name>
</gene>
<evidence type="ECO:0000256" key="6">
    <source>
        <dbReference type="ARBA" id="ARBA00022833"/>
    </source>
</evidence>
<protein>
    <recommendedName>
        <fullName evidence="13">Zinc finger Mcm10/DnaG-type domain-containing protein</fullName>
    </recommendedName>
</protein>
<dbReference type="GO" id="GO:0008270">
    <property type="term" value="F:zinc ion binding"/>
    <property type="evidence" value="ECO:0007669"/>
    <property type="project" value="UniProtKB-KW"/>
</dbReference>
<feature type="compositionally biased region" description="Polar residues" evidence="8">
    <location>
        <begin position="182"/>
        <end position="196"/>
    </location>
</feature>
<name>A0A9P6JD04_MORAP</name>
<dbReference type="GO" id="GO:0003688">
    <property type="term" value="F:DNA replication origin binding"/>
    <property type="evidence" value="ECO:0007669"/>
    <property type="project" value="TreeGrafter"/>
</dbReference>
<proteinExistence type="inferred from homology"/>
<dbReference type="Pfam" id="PF09329">
    <property type="entry name" value="zf-primase"/>
    <property type="match status" value="1"/>
</dbReference>
<keyword evidence="5" id="KW-0863">Zinc-finger</keyword>
<organism evidence="11 12">
    <name type="scientific">Mortierella alpina</name>
    <name type="common">Oleaginous fungus</name>
    <name type="synonym">Mortierella renispora</name>
    <dbReference type="NCBI Taxonomy" id="64518"/>
    <lineage>
        <taxon>Eukaryota</taxon>
        <taxon>Fungi</taxon>
        <taxon>Fungi incertae sedis</taxon>
        <taxon>Mucoromycota</taxon>
        <taxon>Mortierellomycotina</taxon>
        <taxon>Mortierellomycetes</taxon>
        <taxon>Mortierellales</taxon>
        <taxon>Mortierellaceae</taxon>
        <taxon>Mortierella</taxon>
    </lineage>
</organism>
<evidence type="ECO:0000256" key="2">
    <source>
        <dbReference type="ARBA" id="ARBA00009679"/>
    </source>
</evidence>
<comment type="caution">
    <text evidence="11">The sequence shown here is derived from an EMBL/GenBank/DDBJ whole genome shotgun (WGS) entry which is preliminary data.</text>
</comment>
<dbReference type="Pfam" id="PF22379">
    <property type="entry name" value="OB_MCM10"/>
    <property type="match status" value="1"/>
</dbReference>
<keyword evidence="7" id="KW-0539">Nucleus</keyword>
<feature type="compositionally biased region" description="Pro residues" evidence="8">
    <location>
        <begin position="897"/>
        <end position="909"/>
    </location>
</feature>
<dbReference type="PANTHER" id="PTHR13454">
    <property type="entry name" value="PROTEIN MCM10 HOMOLOG"/>
    <property type="match status" value="1"/>
</dbReference>
<dbReference type="InterPro" id="IPR040184">
    <property type="entry name" value="Mcm10"/>
</dbReference>
<evidence type="ECO:0000256" key="8">
    <source>
        <dbReference type="SAM" id="MobiDB-lite"/>
    </source>
</evidence>
<evidence type="ECO:0000256" key="5">
    <source>
        <dbReference type="ARBA" id="ARBA00022771"/>
    </source>
</evidence>
<dbReference type="GO" id="GO:0006270">
    <property type="term" value="P:DNA replication initiation"/>
    <property type="evidence" value="ECO:0007669"/>
    <property type="project" value="InterPro"/>
</dbReference>
<comment type="subcellular location">
    <subcellularLocation>
        <location evidence="1">Nucleus</location>
    </subcellularLocation>
</comment>
<keyword evidence="12" id="KW-1185">Reference proteome</keyword>
<dbReference type="InterPro" id="IPR055065">
    <property type="entry name" value="OB_MCM10"/>
</dbReference>
<evidence type="ECO:0008006" key="13">
    <source>
        <dbReference type="Google" id="ProtNLM"/>
    </source>
</evidence>
<evidence type="ECO:0000256" key="4">
    <source>
        <dbReference type="ARBA" id="ARBA00022723"/>
    </source>
</evidence>
<feature type="region of interest" description="Disordered" evidence="8">
    <location>
        <begin position="784"/>
        <end position="937"/>
    </location>
</feature>
<dbReference type="EMBL" id="JAAAHY010000084">
    <property type="protein sequence ID" value="KAF9967346.1"/>
    <property type="molecule type" value="Genomic_DNA"/>
</dbReference>
<dbReference type="GO" id="GO:0043596">
    <property type="term" value="C:nuclear replication fork"/>
    <property type="evidence" value="ECO:0007669"/>
    <property type="project" value="TreeGrafter"/>
</dbReference>
<feature type="compositionally biased region" description="Low complexity" evidence="8">
    <location>
        <begin position="851"/>
        <end position="863"/>
    </location>
</feature>
<dbReference type="Gene3D" id="2.40.50.140">
    <property type="entry name" value="Nucleic acid-binding proteins"/>
    <property type="match status" value="1"/>
</dbReference>
<feature type="region of interest" description="Disordered" evidence="8">
    <location>
        <begin position="1"/>
        <end position="30"/>
    </location>
</feature>
<dbReference type="AlphaFoldDB" id="A0A9P6JD04"/>
<evidence type="ECO:0000259" key="9">
    <source>
        <dbReference type="Pfam" id="PF09329"/>
    </source>
</evidence>
<feature type="region of interest" description="Disordered" evidence="8">
    <location>
        <begin position="568"/>
        <end position="592"/>
    </location>
</feature>
<evidence type="ECO:0000256" key="3">
    <source>
        <dbReference type="ARBA" id="ARBA00022705"/>
    </source>
</evidence>
<evidence type="ECO:0000313" key="11">
    <source>
        <dbReference type="EMBL" id="KAF9967346.1"/>
    </source>
</evidence>
<feature type="compositionally biased region" description="Low complexity" evidence="8">
    <location>
        <begin position="97"/>
        <end position="107"/>
    </location>
</feature>
<feature type="region of interest" description="Disordered" evidence="8">
    <location>
        <begin position="619"/>
        <end position="638"/>
    </location>
</feature>
<reference evidence="11" key="1">
    <citation type="journal article" date="2020" name="Fungal Divers.">
        <title>Resolving the Mortierellaceae phylogeny through synthesis of multi-gene phylogenetics and phylogenomics.</title>
        <authorList>
            <person name="Vandepol N."/>
            <person name="Liber J."/>
            <person name="Desiro A."/>
            <person name="Na H."/>
            <person name="Kennedy M."/>
            <person name="Barry K."/>
            <person name="Grigoriev I.V."/>
            <person name="Miller A.N."/>
            <person name="O'Donnell K."/>
            <person name="Stajich J.E."/>
            <person name="Bonito G."/>
        </authorList>
    </citation>
    <scope>NUCLEOTIDE SEQUENCE</scope>
    <source>
        <strain evidence="11">CK1249</strain>
    </source>
</reference>
<keyword evidence="3" id="KW-0235">DNA replication</keyword>
<comment type="similarity">
    <text evidence="2">Belongs to the MCM10 family.</text>
</comment>
<accession>A0A9P6JD04</accession>
<evidence type="ECO:0000259" key="10">
    <source>
        <dbReference type="Pfam" id="PF22379"/>
    </source>
</evidence>
<feature type="region of interest" description="Disordered" evidence="8">
    <location>
        <begin position="50"/>
        <end position="213"/>
    </location>
</feature>
<dbReference type="PANTHER" id="PTHR13454:SF11">
    <property type="entry name" value="PROTEIN MCM10 HOMOLOG"/>
    <property type="match status" value="1"/>
</dbReference>
<feature type="compositionally biased region" description="Low complexity" evidence="8">
    <location>
        <begin position="910"/>
        <end position="921"/>
    </location>
</feature>
<evidence type="ECO:0000256" key="7">
    <source>
        <dbReference type="ARBA" id="ARBA00023242"/>
    </source>
</evidence>